<dbReference type="InterPro" id="IPR000916">
    <property type="entry name" value="Bet_v_I/MLP"/>
</dbReference>
<dbReference type="SMART" id="SM01037">
    <property type="entry name" value="Bet_v_1"/>
    <property type="match status" value="1"/>
</dbReference>
<dbReference type="Pfam" id="PF00407">
    <property type="entry name" value="Bet_v_1"/>
    <property type="match status" value="3"/>
</dbReference>
<proteinExistence type="inferred from homology"/>
<dbReference type="Proteomes" id="UP000827721">
    <property type="component" value="Unassembled WGS sequence"/>
</dbReference>
<evidence type="ECO:0000259" key="2">
    <source>
        <dbReference type="SMART" id="SM01037"/>
    </source>
</evidence>
<evidence type="ECO:0000313" key="4">
    <source>
        <dbReference type="Proteomes" id="UP000827721"/>
    </source>
</evidence>
<name>A0ABQ8GZY3_9ROSI</name>
<comment type="similarity">
    <text evidence="1">Belongs to the MLP family.</text>
</comment>
<dbReference type="InterPro" id="IPR052006">
    <property type="entry name" value="MLP-like"/>
</dbReference>
<dbReference type="PANTHER" id="PTHR31338">
    <property type="entry name" value="POLYKETIDE CYCLASE/DEHYDRASE AND LIPID TRANSPORT SUPERFAMILY PROTEIN"/>
    <property type="match status" value="1"/>
</dbReference>
<dbReference type="EMBL" id="JAFEMO010000083">
    <property type="protein sequence ID" value="KAH7526831.1"/>
    <property type="molecule type" value="Genomic_DNA"/>
</dbReference>
<gene>
    <name evidence="3" type="ORF">JRO89_XSUnG0047100</name>
</gene>
<accession>A0ABQ8GZY3</accession>
<dbReference type="InterPro" id="IPR023393">
    <property type="entry name" value="START-like_dom_sf"/>
</dbReference>
<evidence type="ECO:0000256" key="1">
    <source>
        <dbReference type="ARBA" id="ARBA00038242"/>
    </source>
</evidence>
<evidence type="ECO:0000313" key="3">
    <source>
        <dbReference type="EMBL" id="KAH7526831.1"/>
    </source>
</evidence>
<comment type="caution">
    <text evidence="3">The sequence shown here is derived from an EMBL/GenBank/DDBJ whole genome shotgun (WGS) entry which is preliminary data.</text>
</comment>
<reference evidence="3 4" key="1">
    <citation type="submission" date="2021-02" db="EMBL/GenBank/DDBJ databases">
        <title>Plant Genome Project.</title>
        <authorList>
            <person name="Zhang R.-G."/>
        </authorList>
    </citation>
    <scope>NUCLEOTIDE SEQUENCE [LARGE SCALE GENOMIC DNA]</scope>
    <source>
        <tissue evidence="3">Leaves</tissue>
    </source>
</reference>
<dbReference type="PANTHER" id="PTHR31338:SF20">
    <property type="entry name" value="BET V I_MAJOR LATEX PROTEIN DOMAIN-CONTAINING PROTEIN"/>
    <property type="match status" value="1"/>
</dbReference>
<dbReference type="Gene3D" id="3.30.530.20">
    <property type="match status" value="3"/>
</dbReference>
<dbReference type="SUPFAM" id="SSF55961">
    <property type="entry name" value="Bet v1-like"/>
    <property type="match status" value="2"/>
</dbReference>
<feature type="domain" description="Bet v I/Major latex protein" evidence="2">
    <location>
        <begin position="2"/>
        <end position="169"/>
    </location>
</feature>
<sequence length="172" mass="19434">MALSGRLEADIEIKAPAEKYYNIFKAQCHHVPNIASTNVQGVDLHEGDWETHGSVKLWKYTIVEIKSPADKFYKVFSCEADSIPNLSSDNLHAVELHEGDWDAHGAGDLMKHFKSYKVIIHVVPKSSEGSLVRWIWEYEKLQEDGPTPSKYVDAVTKLTKNIDANLLKAEQK</sequence>
<keyword evidence="4" id="KW-1185">Reference proteome</keyword>
<organism evidence="3 4">
    <name type="scientific">Xanthoceras sorbifolium</name>
    <dbReference type="NCBI Taxonomy" id="99658"/>
    <lineage>
        <taxon>Eukaryota</taxon>
        <taxon>Viridiplantae</taxon>
        <taxon>Streptophyta</taxon>
        <taxon>Embryophyta</taxon>
        <taxon>Tracheophyta</taxon>
        <taxon>Spermatophyta</taxon>
        <taxon>Magnoliopsida</taxon>
        <taxon>eudicotyledons</taxon>
        <taxon>Gunneridae</taxon>
        <taxon>Pentapetalae</taxon>
        <taxon>rosids</taxon>
        <taxon>malvids</taxon>
        <taxon>Sapindales</taxon>
        <taxon>Sapindaceae</taxon>
        <taxon>Xanthoceroideae</taxon>
        <taxon>Xanthoceras</taxon>
    </lineage>
</organism>
<protein>
    <recommendedName>
        <fullName evidence="2">Bet v I/Major latex protein domain-containing protein</fullName>
    </recommendedName>
</protein>